<name>A0ABS5VUU0_9BACT</name>
<dbReference type="InterPro" id="IPR027471">
    <property type="entry name" value="YbeD-like_sf"/>
</dbReference>
<evidence type="ECO:0000313" key="2">
    <source>
        <dbReference type="Proteomes" id="UP000772618"/>
    </source>
</evidence>
<dbReference type="InterPro" id="IPR007454">
    <property type="entry name" value="UPF0250_YbeD-like"/>
</dbReference>
<dbReference type="RefSeq" id="WP_254154611.1">
    <property type="nucleotide sequence ID" value="NZ_JAHESD010000036.1"/>
</dbReference>
<keyword evidence="2" id="KW-1185">Reference proteome</keyword>
<reference evidence="1 2" key="1">
    <citation type="submission" date="2021-05" db="EMBL/GenBank/DDBJ databases">
        <title>A Polyphasic approach of four new species of the genus Ohtaekwangia: Ohtaekwangia histidinii sp. nov., Ohtaekwangia cretensis sp. nov., Ohtaekwangia indiensis sp. nov., Ohtaekwangia reichenbachii sp. nov. from diverse environment.</title>
        <authorList>
            <person name="Octaviana S."/>
        </authorList>
    </citation>
    <scope>NUCLEOTIDE SEQUENCE [LARGE SCALE GENOMIC DNA]</scope>
    <source>
        <strain evidence="1 2">PWU20</strain>
    </source>
</reference>
<evidence type="ECO:0000313" key="1">
    <source>
        <dbReference type="EMBL" id="MBT1704654.1"/>
    </source>
</evidence>
<accession>A0ABS5VUU0</accession>
<organism evidence="1 2">
    <name type="scientific">Chryseosolibacter indicus</name>
    <dbReference type="NCBI Taxonomy" id="2782351"/>
    <lineage>
        <taxon>Bacteria</taxon>
        <taxon>Pseudomonadati</taxon>
        <taxon>Bacteroidota</taxon>
        <taxon>Cytophagia</taxon>
        <taxon>Cytophagales</taxon>
        <taxon>Chryseotaleaceae</taxon>
        <taxon>Chryseosolibacter</taxon>
    </lineage>
</organism>
<dbReference type="Pfam" id="PF04359">
    <property type="entry name" value="DUF493"/>
    <property type="match status" value="1"/>
</dbReference>
<dbReference type="EMBL" id="JAHESD010000036">
    <property type="protein sequence ID" value="MBT1704654.1"/>
    <property type="molecule type" value="Genomic_DNA"/>
</dbReference>
<gene>
    <name evidence="1" type="ORF">KK060_15275</name>
</gene>
<dbReference type="Proteomes" id="UP000772618">
    <property type="component" value="Unassembled WGS sequence"/>
</dbReference>
<comment type="caution">
    <text evidence="1">The sequence shown here is derived from an EMBL/GenBank/DDBJ whole genome shotgun (WGS) entry which is preliminary data.</text>
</comment>
<proteinExistence type="predicted"/>
<protein>
    <submittedName>
        <fullName evidence="1">DUF493 family protein</fullName>
    </submittedName>
</protein>
<sequence length="87" mass="10079">MDKQWIENFKLKLDQHYAWPSLYIFKFIVPTGKEDAVKRLFPQHEASEKHSTKGKYTSITIQMMMPSSEAVVDIYEQASTIEGLIAL</sequence>
<dbReference type="Gene3D" id="3.30.70.260">
    <property type="match status" value="1"/>
</dbReference>
<dbReference type="SUPFAM" id="SSF117991">
    <property type="entry name" value="YbeD/HP0495-like"/>
    <property type="match status" value="1"/>
</dbReference>